<dbReference type="Proteomes" id="UP000826462">
    <property type="component" value="Chromosome 1"/>
</dbReference>
<dbReference type="Gene3D" id="2.40.160.10">
    <property type="entry name" value="Porin"/>
    <property type="match status" value="1"/>
</dbReference>
<evidence type="ECO:0000256" key="10">
    <source>
        <dbReference type="ARBA" id="ARBA00023237"/>
    </source>
</evidence>
<proteinExistence type="predicted"/>
<keyword evidence="14" id="KW-1185">Reference proteome</keyword>
<accession>A0ABX8UET8</accession>
<keyword evidence="7" id="KW-0406">Ion transport</keyword>
<evidence type="ECO:0000256" key="3">
    <source>
        <dbReference type="ARBA" id="ARBA00022448"/>
    </source>
</evidence>
<protein>
    <submittedName>
        <fullName evidence="13">Porin</fullName>
    </submittedName>
</protein>
<keyword evidence="3" id="KW-0813">Transport</keyword>
<keyword evidence="6 11" id="KW-0732">Signal</keyword>
<evidence type="ECO:0000256" key="4">
    <source>
        <dbReference type="ARBA" id="ARBA00022452"/>
    </source>
</evidence>
<keyword evidence="4" id="KW-1134">Transmembrane beta strand</keyword>
<dbReference type="InterPro" id="IPR001702">
    <property type="entry name" value="Porin_Gram-ve"/>
</dbReference>
<evidence type="ECO:0000313" key="14">
    <source>
        <dbReference type="Proteomes" id="UP000826462"/>
    </source>
</evidence>
<dbReference type="CDD" id="cd00342">
    <property type="entry name" value="gram_neg_porins"/>
    <property type="match status" value="1"/>
</dbReference>
<feature type="signal peptide" evidence="11">
    <location>
        <begin position="1"/>
        <end position="20"/>
    </location>
</feature>
<keyword evidence="5" id="KW-0812">Transmembrane</keyword>
<keyword evidence="10" id="KW-0998">Cell outer membrane</keyword>
<dbReference type="InterPro" id="IPR050298">
    <property type="entry name" value="Gram-neg_bact_OMP"/>
</dbReference>
<dbReference type="RefSeq" id="WP_219796178.1">
    <property type="nucleotide sequence ID" value="NZ_CP080095.1"/>
</dbReference>
<evidence type="ECO:0000313" key="13">
    <source>
        <dbReference type="EMBL" id="QYD67184.1"/>
    </source>
</evidence>
<dbReference type="EMBL" id="CP080095">
    <property type="protein sequence ID" value="QYD67184.1"/>
    <property type="molecule type" value="Genomic_DNA"/>
</dbReference>
<evidence type="ECO:0000256" key="6">
    <source>
        <dbReference type="ARBA" id="ARBA00022729"/>
    </source>
</evidence>
<evidence type="ECO:0000256" key="11">
    <source>
        <dbReference type="SAM" id="SignalP"/>
    </source>
</evidence>
<evidence type="ECO:0000256" key="8">
    <source>
        <dbReference type="ARBA" id="ARBA00023114"/>
    </source>
</evidence>
<evidence type="ECO:0000256" key="7">
    <source>
        <dbReference type="ARBA" id="ARBA00023065"/>
    </source>
</evidence>
<evidence type="ECO:0000256" key="5">
    <source>
        <dbReference type="ARBA" id="ARBA00022692"/>
    </source>
</evidence>
<evidence type="ECO:0000256" key="9">
    <source>
        <dbReference type="ARBA" id="ARBA00023136"/>
    </source>
</evidence>
<keyword evidence="8" id="KW-0626">Porin</keyword>
<keyword evidence="9" id="KW-0472">Membrane</keyword>
<dbReference type="PRINTS" id="PR00184">
    <property type="entry name" value="NEISSPPORIN"/>
</dbReference>
<dbReference type="PRINTS" id="PR00182">
    <property type="entry name" value="ECOLNEIPORIN"/>
</dbReference>
<dbReference type="PANTHER" id="PTHR34501">
    <property type="entry name" value="PROTEIN YDDL-RELATED"/>
    <property type="match status" value="1"/>
</dbReference>
<evidence type="ECO:0000259" key="12">
    <source>
        <dbReference type="Pfam" id="PF13609"/>
    </source>
</evidence>
<evidence type="ECO:0000256" key="2">
    <source>
        <dbReference type="ARBA" id="ARBA00011233"/>
    </source>
</evidence>
<evidence type="ECO:0000256" key="1">
    <source>
        <dbReference type="ARBA" id="ARBA00004571"/>
    </source>
</evidence>
<comment type="subcellular location">
    <subcellularLocation>
        <location evidence="1">Cell outer membrane</location>
        <topology evidence="1">Multi-pass membrane protein</topology>
    </subcellularLocation>
</comment>
<dbReference type="InterPro" id="IPR002299">
    <property type="entry name" value="Porin_Neis"/>
</dbReference>
<sequence length="388" mass="40063">MKKTLVAIAITSTFASLAHAQGSVTLYGLIDEGFEAVSNVATSGANGARQYRLDSASGLNSSRWGLRGVEDLGGGLKAIFQLENGFELNNGRLSQGGAEFGRQAFVGISSGKFGTVTLGRQYDSVVDYVGTYSFSDTSVGTAHSAHPADLDNFNNSRRTNNAVKFKSADYAGLTFGGVYSFGGVPGSVGTNQIYSVGIGYKRGPINLGAAYLDARNPASSLFGSNPSDTPTSNGLTGSPVFSGYASASSYHVAAAAGTYSIGPATIGANWSNVRFAGIAALNHVTAVFNDVEASVQYHITPTLLAGVAYNYLHGSAANATVGGANYSQFGGGVEYALSVRTDVYAAVDYQVANGHDSTGHGATANLAGLSPSSNRYQTVGRVGLRHRF</sequence>
<name>A0ABX8UET8_9BURK</name>
<dbReference type="Pfam" id="PF13609">
    <property type="entry name" value="Porin_4"/>
    <property type="match status" value="1"/>
</dbReference>
<comment type="subunit">
    <text evidence="2">Homotrimer.</text>
</comment>
<dbReference type="InterPro" id="IPR023614">
    <property type="entry name" value="Porin_dom_sf"/>
</dbReference>
<dbReference type="InterPro" id="IPR033900">
    <property type="entry name" value="Gram_neg_porin_domain"/>
</dbReference>
<gene>
    <name evidence="13" type="ORF">KZJ38_12365</name>
</gene>
<dbReference type="PANTHER" id="PTHR34501:SF9">
    <property type="entry name" value="MAJOR OUTER MEMBRANE PROTEIN P.IA"/>
    <property type="match status" value="1"/>
</dbReference>
<feature type="domain" description="Porin" evidence="12">
    <location>
        <begin position="7"/>
        <end position="350"/>
    </location>
</feature>
<organism evidence="13 14">
    <name type="scientific">Paraburkholderia edwinii</name>
    <dbReference type="NCBI Taxonomy" id="2861782"/>
    <lineage>
        <taxon>Bacteria</taxon>
        <taxon>Pseudomonadati</taxon>
        <taxon>Pseudomonadota</taxon>
        <taxon>Betaproteobacteria</taxon>
        <taxon>Burkholderiales</taxon>
        <taxon>Burkholderiaceae</taxon>
        <taxon>Paraburkholderia</taxon>
    </lineage>
</organism>
<dbReference type="SUPFAM" id="SSF56935">
    <property type="entry name" value="Porins"/>
    <property type="match status" value="1"/>
</dbReference>
<reference evidence="13 14" key="1">
    <citation type="submission" date="2021-07" db="EMBL/GenBank/DDBJ databases">
        <title>Paraburkholderia edwinii protects Aspergillus sp. from phenazines by acting as a toxin sponge.</title>
        <authorList>
            <person name="Dahlstrom K.M."/>
            <person name="Newman D.K."/>
        </authorList>
    </citation>
    <scope>NUCLEOTIDE SEQUENCE [LARGE SCALE GENOMIC DNA]</scope>
    <source>
        <strain evidence="13 14">Pe01</strain>
    </source>
</reference>
<feature type="chain" id="PRO_5045816502" evidence="11">
    <location>
        <begin position="21"/>
        <end position="388"/>
    </location>
</feature>